<name>A0A061FS36_THECC</name>
<feature type="region of interest" description="Disordered" evidence="1">
    <location>
        <begin position="44"/>
        <end position="87"/>
    </location>
</feature>
<dbReference type="Gramene" id="EOY19482">
    <property type="protein sequence ID" value="EOY19482"/>
    <property type="gene ID" value="TCM_044598"/>
</dbReference>
<dbReference type="EMBL" id="CM001888">
    <property type="protein sequence ID" value="EOY19482.1"/>
    <property type="molecule type" value="Genomic_DNA"/>
</dbReference>
<gene>
    <name evidence="2" type="ORF">TCM_044598</name>
</gene>
<dbReference type="AlphaFoldDB" id="A0A061FS36"/>
<dbReference type="HOGENOM" id="CLU_2487900_0_0_1"/>
<organism evidence="2 3">
    <name type="scientific">Theobroma cacao</name>
    <name type="common">Cacao</name>
    <name type="synonym">Cocoa</name>
    <dbReference type="NCBI Taxonomy" id="3641"/>
    <lineage>
        <taxon>Eukaryota</taxon>
        <taxon>Viridiplantae</taxon>
        <taxon>Streptophyta</taxon>
        <taxon>Embryophyta</taxon>
        <taxon>Tracheophyta</taxon>
        <taxon>Spermatophyta</taxon>
        <taxon>Magnoliopsida</taxon>
        <taxon>eudicotyledons</taxon>
        <taxon>Gunneridae</taxon>
        <taxon>Pentapetalae</taxon>
        <taxon>rosids</taxon>
        <taxon>malvids</taxon>
        <taxon>Malvales</taxon>
        <taxon>Malvaceae</taxon>
        <taxon>Byttnerioideae</taxon>
        <taxon>Theobroma</taxon>
    </lineage>
</organism>
<evidence type="ECO:0000256" key="1">
    <source>
        <dbReference type="SAM" id="MobiDB-lite"/>
    </source>
</evidence>
<sequence>MAGMLQAAAAISASLQSLNGTASVAADDMEVEFVMGSNVNRMLAGTPHPIDASKTPGKPAGKSLPRKNSPKKNQPCSIYTRDCHRYK</sequence>
<evidence type="ECO:0000313" key="3">
    <source>
        <dbReference type="Proteomes" id="UP000026915"/>
    </source>
</evidence>
<dbReference type="InParanoid" id="A0A061FS36"/>
<accession>A0A061FS36</accession>
<dbReference type="Proteomes" id="UP000026915">
    <property type="component" value="Chromosome 10"/>
</dbReference>
<reference evidence="2 3" key="1">
    <citation type="journal article" date="2013" name="Genome Biol.">
        <title>The genome sequence of the most widely cultivated cacao type and its use to identify candidate genes regulating pod color.</title>
        <authorList>
            <person name="Motamayor J.C."/>
            <person name="Mockaitis K."/>
            <person name="Schmutz J."/>
            <person name="Haiminen N."/>
            <person name="Iii D.L."/>
            <person name="Cornejo O."/>
            <person name="Findley S.D."/>
            <person name="Zheng P."/>
            <person name="Utro F."/>
            <person name="Royaert S."/>
            <person name="Saski C."/>
            <person name="Jenkins J."/>
            <person name="Podicheti R."/>
            <person name="Zhao M."/>
            <person name="Scheffler B.E."/>
            <person name="Stack J.C."/>
            <person name="Feltus F.A."/>
            <person name="Mustiga G.M."/>
            <person name="Amores F."/>
            <person name="Phillips W."/>
            <person name="Marelli J.P."/>
            <person name="May G.D."/>
            <person name="Shapiro H."/>
            <person name="Ma J."/>
            <person name="Bustamante C.D."/>
            <person name="Schnell R.J."/>
            <person name="Main D."/>
            <person name="Gilbert D."/>
            <person name="Parida L."/>
            <person name="Kuhn D.N."/>
        </authorList>
    </citation>
    <scope>NUCLEOTIDE SEQUENCE [LARGE SCALE GENOMIC DNA]</scope>
    <source>
        <strain evidence="3">cv. Matina 1-6</strain>
    </source>
</reference>
<proteinExistence type="predicted"/>
<evidence type="ECO:0000313" key="2">
    <source>
        <dbReference type="EMBL" id="EOY19482.1"/>
    </source>
</evidence>
<protein>
    <submittedName>
        <fullName evidence="2">Uncharacterized protein</fullName>
    </submittedName>
</protein>
<keyword evidence="3" id="KW-1185">Reference proteome</keyword>